<feature type="region of interest" description="Disordered" evidence="1">
    <location>
        <begin position="177"/>
        <end position="224"/>
    </location>
</feature>
<dbReference type="AlphaFoldDB" id="A0A834A8I3"/>
<name>A0A834A8I3_9CHIR</name>
<dbReference type="Proteomes" id="UP000664940">
    <property type="component" value="Unassembled WGS sequence"/>
</dbReference>
<accession>A0A834A8I3</accession>
<organism evidence="2 3">
    <name type="scientific">Phyllostomus discolor</name>
    <name type="common">pale spear-nosed bat</name>
    <dbReference type="NCBI Taxonomy" id="89673"/>
    <lineage>
        <taxon>Eukaryota</taxon>
        <taxon>Metazoa</taxon>
        <taxon>Chordata</taxon>
        <taxon>Craniata</taxon>
        <taxon>Vertebrata</taxon>
        <taxon>Euteleostomi</taxon>
        <taxon>Mammalia</taxon>
        <taxon>Eutheria</taxon>
        <taxon>Laurasiatheria</taxon>
        <taxon>Chiroptera</taxon>
        <taxon>Yangochiroptera</taxon>
        <taxon>Phyllostomidae</taxon>
        <taxon>Phyllostominae</taxon>
        <taxon>Phyllostomus</taxon>
    </lineage>
</organism>
<dbReference type="EMBL" id="JABVXQ010000005">
    <property type="protein sequence ID" value="KAF6107715.1"/>
    <property type="molecule type" value="Genomic_DNA"/>
</dbReference>
<proteinExistence type="predicted"/>
<sequence length="224" mass="24257">MYSYSCVAPGEGVWPPLHPLTYTYLPGPLLLPPVQAHNFCSWPPALSAGDWTAPREYHCFHGPGATLGAAPPWWAFPQAYAATLRPPFPALSYSGPPLQAPAAAGTAAAGSWAQWPEGGSLQAELRWGRVERALGPRLELPDFVRRELRRVYGTYPRTDVRVTFRGGEFLLQAAAPRVGEPQRRLQRRLQRPPASSSGGGGGGDRSPAREAAERGGRKKRKGLG</sequence>
<evidence type="ECO:0000256" key="1">
    <source>
        <dbReference type="SAM" id="MobiDB-lite"/>
    </source>
</evidence>
<evidence type="ECO:0000313" key="3">
    <source>
        <dbReference type="Proteomes" id="UP000664940"/>
    </source>
</evidence>
<protein>
    <submittedName>
        <fullName evidence="2">Uncharacterized protein</fullName>
    </submittedName>
</protein>
<reference evidence="2 3" key="1">
    <citation type="journal article" date="2020" name="Nature">
        <title>Six reference-quality genomes reveal evolution of bat adaptations.</title>
        <authorList>
            <person name="Jebb D."/>
            <person name="Huang Z."/>
            <person name="Pippel M."/>
            <person name="Hughes G.M."/>
            <person name="Lavrichenko K."/>
            <person name="Devanna P."/>
            <person name="Winkler S."/>
            <person name="Jermiin L.S."/>
            <person name="Skirmuntt E.C."/>
            <person name="Katzourakis A."/>
            <person name="Burkitt-Gray L."/>
            <person name="Ray D.A."/>
            <person name="Sullivan K.A.M."/>
            <person name="Roscito J.G."/>
            <person name="Kirilenko B.M."/>
            <person name="Davalos L.M."/>
            <person name="Corthals A.P."/>
            <person name="Power M.L."/>
            <person name="Jones G."/>
            <person name="Ransome R.D."/>
            <person name="Dechmann D.K.N."/>
            <person name="Locatelli A.G."/>
            <person name="Puechmaille S.J."/>
            <person name="Fedrigo O."/>
            <person name="Jarvis E.D."/>
            <person name="Hiller M."/>
            <person name="Vernes S.C."/>
            <person name="Myers E.W."/>
            <person name="Teeling E.C."/>
        </authorList>
    </citation>
    <scope>NUCLEOTIDE SEQUENCE [LARGE SCALE GENOMIC DNA]</scope>
    <source>
        <strain evidence="2">Bat1K_MPI-CBG_1</strain>
    </source>
</reference>
<comment type="caution">
    <text evidence="2">The sequence shown here is derived from an EMBL/GenBank/DDBJ whole genome shotgun (WGS) entry which is preliminary data.</text>
</comment>
<evidence type="ECO:0000313" key="2">
    <source>
        <dbReference type="EMBL" id="KAF6107715.1"/>
    </source>
</evidence>
<feature type="compositionally biased region" description="Basic and acidic residues" evidence="1">
    <location>
        <begin position="206"/>
        <end position="215"/>
    </location>
</feature>
<gene>
    <name evidence="2" type="ORF">HJG60_001630</name>
</gene>